<name>A0A0L7T3Q2_9GAMM</name>
<keyword evidence="4" id="KW-1185">Reference proteome</keyword>
<dbReference type="InterPro" id="IPR037914">
    <property type="entry name" value="SpoVT-AbrB_sf"/>
</dbReference>
<dbReference type="Proteomes" id="UP000037088">
    <property type="component" value="Unassembled WGS sequence"/>
</dbReference>
<sequence length="87" mass="9500">MAIVKLRQSGGAISLTLPKHIAVAMGWVVGEEVEVNTDGNSVSVKPARRKPRGRKTLEELLQDIDSDEIHQLNASVPELIAKGKESW</sequence>
<dbReference type="STRING" id="1560201.NG42_19385"/>
<dbReference type="EMBL" id="JRXF01000033">
    <property type="protein sequence ID" value="KOC89856.1"/>
    <property type="molecule type" value="Genomic_DNA"/>
</dbReference>
<evidence type="ECO:0000313" key="1">
    <source>
        <dbReference type="EMBL" id="KOC87684.1"/>
    </source>
</evidence>
<proteinExistence type="predicted"/>
<dbReference type="RefSeq" id="WP_052902287.1">
    <property type="nucleotide sequence ID" value="NZ_JRXE01000034.1"/>
</dbReference>
<evidence type="ECO:0000313" key="4">
    <source>
        <dbReference type="Proteomes" id="UP000037088"/>
    </source>
</evidence>
<dbReference type="OrthoDB" id="6506020at2"/>
<evidence type="ECO:0000313" key="3">
    <source>
        <dbReference type="Proteomes" id="UP000036851"/>
    </source>
</evidence>
<dbReference type="AlphaFoldDB" id="A0A0L7T3Q2"/>
<accession>A0A0L7T3Q2</accession>
<gene>
    <name evidence="1" type="ORF">NG42_19385</name>
    <name evidence="2" type="ORF">NG43_17960</name>
</gene>
<reference evidence="3 4" key="1">
    <citation type="journal article" date="2015" name="Int. J. Syst. Evol. Microbiol.">
        <title>Erwinia iniecta sp. nov., isolated from Russian wheat aphids (Diuraphis noxia).</title>
        <authorList>
            <person name="Campillo T."/>
            <person name="Luna E."/>
            <person name="Portier P."/>
            <person name="Fischer-Le Saux M."/>
            <person name="Lapitan N."/>
            <person name="Tisserat N.A."/>
            <person name="Leach J.E."/>
        </authorList>
    </citation>
    <scope>NUCLEOTIDE SEQUENCE [LARGE SCALE GENOMIC DNA]</scope>
    <source>
        <strain evidence="1 4">B120</strain>
        <strain evidence="2 3">B149</strain>
    </source>
</reference>
<organism evidence="2 3">
    <name type="scientific">Winslowiella iniecta</name>
    <dbReference type="NCBI Taxonomy" id="1560201"/>
    <lineage>
        <taxon>Bacteria</taxon>
        <taxon>Pseudomonadati</taxon>
        <taxon>Pseudomonadota</taxon>
        <taxon>Gammaproteobacteria</taxon>
        <taxon>Enterobacterales</taxon>
        <taxon>Erwiniaceae</taxon>
        <taxon>Winslowiella</taxon>
    </lineage>
</organism>
<dbReference type="EMBL" id="JRXE01000034">
    <property type="protein sequence ID" value="KOC87684.1"/>
    <property type="molecule type" value="Genomic_DNA"/>
</dbReference>
<dbReference type="SUPFAM" id="SSF89447">
    <property type="entry name" value="AbrB/MazE/MraZ-like"/>
    <property type="match status" value="1"/>
</dbReference>
<dbReference type="Proteomes" id="UP000036851">
    <property type="component" value="Unassembled WGS sequence"/>
</dbReference>
<evidence type="ECO:0008006" key="5">
    <source>
        <dbReference type="Google" id="ProtNLM"/>
    </source>
</evidence>
<protein>
    <recommendedName>
        <fullName evidence="5">Antitoxin</fullName>
    </recommendedName>
</protein>
<dbReference type="PATRIC" id="fig|1560201.3.peg.4106"/>
<comment type="caution">
    <text evidence="2">The sequence shown here is derived from an EMBL/GenBank/DDBJ whole genome shotgun (WGS) entry which is preliminary data.</text>
</comment>
<evidence type="ECO:0000313" key="2">
    <source>
        <dbReference type="EMBL" id="KOC89856.1"/>
    </source>
</evidence>
<dbReference type="Gene3D" id="2.10.260.10">
    <property type="match status" value="1"/>
</dbReference>